<dbReference type="Pfam" id="PF00069">
    <property type="entry name" value="Pkinase"/>
    <property type="match status" value="1"/>
</dbReference>
<dbReference type="GO" id="GO:0004674">
    <property type="term" value="F:protein serine/threonine kinase activity"/>
    <property type="evidence" value="ECO:0007669"/>
    <property type="project" value="TreeGrafter"/>
</dbReference>
<protein>
    <submittedName>
        <fullName evidence="1">Protein kinase</fullName>
    </submittedName>
</protein>
<organism evidence="1 2">
    <name type="scientific">Escherichia coli</name>
    <dbReference type="NCBI Taxonomy" id="562"/>
    <lineage>
        <taxon>Bacteria</taxon>
        <taxon>Pseudomonadati</taxon>
        <taxon>Pseudomonadota</taxon>
        <taxon>Gammaproteobacteria</taxon>
        <taxon>Enterobacterales</taxon>
        <taxon>Enterobacteriaceae</taxon>
        <taxon>Escherichia</taxon>
    </lineage>
</organism>
<dbReference type="GO" id="GO:0005524">
    <property type="term" value="F:ATP binding"/>
    <property type="evidence" value="ECO:0007669"/>
    <property type="project" value="InterPro"/>
</dbReference>
<accession>A0A4U3LF38</accession>
<keyword evidence="1" id="KW-0808">Transferase</keyword>
<dbReference type="SMART" id="SM00220">
    <property type="entry name" value="S_TKc"/>
    <property type="match status" value="1"/>
</dbReference>
<dbReference type="PROSITE" id="PS50011">
    <property type="entry name" value="PROTEIN_KINASE_DOM"/>
    <property type="match status" value="1"/>
</dbReference>
<proteinExistence type="predicted"/>
<name>A0A4U3LF38_ECOLX</name>
<evidence type="ECO:0000313" key="1">
    <source>
        <dbReference type="EMBL" id="MXJ07289.1"/>
    </source>
</evidence>
<dbReference type="InterPro" id="IPR000719">
    <property type="entry name" value="Prot_kinase_dom"/>
</dbReference>
<comment type="caution">
    <text evidence="1">The sequence shown here is derived from an EMBL/GenBank/DDBJ whole genome shotgun (WGS) entry which is preliminary data.</text>
</comment>
<dbReference type="AlphaFoldDB" id="A0A4U3LF38"/>
<evidence type="ECO:0000313" key="2">
    <source>
        <dbReference type="Proteomes" id="UP000447081"/>
    </source>
</evidence>
<dbReference type="PANTHER" id="PTHR24359:SF1">
    <property type="entry name" value="INHIBITOR OF NUCLEAR FACTOR KAPPA-B KINASE EPSILON SUBUNIT HOMOLOG 1-RELATED"/>
    <property type="match status" value="1"/>
</dbReference>
<dbReference type="InterPro" id="IPR011009">
    <property type="entry name" value="Kinase-like_dom_sf"/>
</dbReference>
<dbReference type="Gene3D" id="1.10.510.10">
    <property type="entry name" value="Transferase(Phosphotransferase) domain 1"/>
    <property type="match status" value="1"/>
</dbReference>
<reference evidence="1 2" key="1">
    <citation type="submission" date="2019-12" db="EMBL/GenBank/DDBJ databases">
        <title>Enteriobacteria Tanzani isolates_10434.</title>
        <authorList>
            <person name="Subbiah M."/>
            <person name="Call D."/>
        </authorList>
    </citation>
    <scope>NUCLEOTIDE SEQUENCE [LARGE SCALE GENOMIC DNA]</scope>
    <source>
        <strain evidence="1 2">10434wG3</strain>
    </source>
</reference>
<dbReference type="Proteomes" id="UP000447081">
    <property type="component" value="Unassembled WGS sequence"/>
</dbReference>
<sequence length="443" mass="49645">MVINEVRRIGSGGFGNVDLVQDVLSGKQFARKTFSINQAQPLPPDLAENVKKRFIREANVQYRLTHKNIVPVLFKDLNSNPPSFLMPVAASSLDKDIAQSRNLNGLFLRAIMDILSGLEELHTLQIYHRDLKPQNVLRFDSSEGPYYAISDFGLMSVKDTQISALTHTGMKMGSDYYTAPEIVSDLRKASIASDIYSLGCILHDFVGTDERIPCGEINNDSSAYAHILRVCTRRDPSRRFPSVAALRDAILSIDPSTVIHLSAEVGTYTTALDSDAGINVETWREIINFVEDNIGQENSKVIFQRLTLNRINEIIAHDTTLACRLGEAYGRWVADGVFSFEQCDGICTRLEQFLQLHDLNCKAEIIIAMLLMGTSHNRWYVERRFMSVAGHDMTPELAKRLALEMSILEGRMCAAVSHLQRSIGATPDMLHPELFAMIQRVCH</sequence>
<dbReference type="PANTHER" id="PTHR24359">
    <property type="entry name" value="SERINE/THREONINE-PROTEIN KINASE SBK1"/>
    <property type="match status" value="1"/>
</dbReference>
<keyword evidence="1" id="KW-0418">Kinase</keyword>
<dbReference type="SUPFAM" id="SSF56112">
    <property type="entry name" value="Protein kinase-like (PK-like)"/>
    <property type="match status" value="1"/>
</dbReference>
<dbReference type="RefSeq" id="WP_029392161.1">
    <property type="nucleotide sequence ID" value="NZ_BFFT01000019.1"/>
</dbReference>
<dbReference type="Gene3D" id="3.30.200.20">
    <property type="entry name" value="Phosphorylase Kinase, domain 1"/>
    <property type="match status" value="1"/>
</dbReference>
<dbReference type="EMBL" id="WUIG01000010">
    <property type="protein sequence ID" value="MXJ07289.1"/>
    <property type="molecule type" value="Genomic_DNA"/>
</dbReference>
<gene>
    <name evidence="1" type="ORF">GRW24_02120</name>
</gene>
<dbReference type="CDD" id="cd14014">
    <property type="entry name" value="STKc_PknB_like"/>
    <property type="match status" value="1"/>
</dbReference>